<protein>
    <recommendedName>
        <fullName evidence="2">Agenet domain-containing protein</fullName>
    </recommendedName>
</protein>
<feature type="region of interest" description="Disordered" evidence="1">
    <location>
        <begin position="418"/>
        <end position="472"/>
    </location>
</feature>
<name>A0AAD3TIM0_NEPGR</name>
<feature type="compositionally biased region" description="Basic residues" evidence="1">
    <location>
        <begin position="1953"/>
        <end position="1962"/>
    </location>
</feature>
<gene>
    <name evidence="3" type="ORF">Nepgr_031687</name>
</gene>
<organism evidence="3 4">
    <name type="scientific">Nepenthes gracilis</name>
    <name type="common">Slender pitcher plant</name>
    <dbReference type="NCBI Taxonomy" id="150966"/>
    <lineage>
        <taxon>Eukaryota</taxon>
        <taxon>Viridiplantae</taxon>
        <taxon>Streptophyta</taxon>
        <taxon>Embryophyta</taxon>
        <taxon>Tracheophyta</taxon>
        <taxon>Spermatophyta</taxon>
        <taxon>Magnoliopsida</taxon>
        <taxon>eudicotyledons</taxon>
        <taxon>Gunneridae</taxon>
        <taxon>Pentapetalae</taxon>
        <taxon>Caryophyllales</taxon>
        <taxon>Nepenthaceae</taxon>
        <taxon>Nepenthes</taxon>
    </lineage>
</organism>
<feature type="compositionally biased region" description="Polar residues" evidence="1">
    <location>
        <begin position="912"/>
        <end position="923"/>
    </location>
</feature>
<feature type="compositionally biased region" description="Acidic residues" evidence="1">
    <location>
        <begin position="1788"/>
        <end position="1797"/>
    </location>
</feature>
<reference evidence="3" key="1">
    <citation type="submission" date="2023-05" db="EMBL/GenBank/DDBJ databases">
        <title>Nepenthes gracilis genome sequencing.</title>
        <authorList>
            <person name="Fukushima K."/>
        </authorList>
    </citation>
    <scope>NUCLEOTIDE SEQUENCE</scope>
    <source>
        <strain evidence="3">SING2019-196</strain>
    </source>
</reference>
<evidence type="ECO:0000259" key="2">
    <source>
        <dbReference type="SMART" id="SM00743"/>
    </source>
</evidence>
<sequence>MPQSSVNGLPAHLRFDSLVETEVFLSQEDNRWIEDFSRGSTGIEFRASEAESCSISRRNNVWSEATSSESVEMLLKSVGQEEMLPETVPGELNNCDELGYLTRQMETKHIQEDQNDEYVTDSNASIPQDEFLENLTGLNVERQLPQMEGTTQIQENMISAHKKSSHLGLTDATNRCTTSITEGNVLVDREYADEIGREAKFSVGESNSPVDKSLDCKTGDDSHQPARLLDTFNCSVELRNSETLQPASDLTSESVDGLIEGASCDRREQNVSTREAQTEIQILEETMGEASIYPVESSICLGSNVKSALLGGAVEISPESVRESGMSTRCETQLQGQEESAKDVCCTTPEQPGKVEVQNLPVRERISHPFRDGHNESSLIDVREQHAVEIDSVNAGYCASPRLKIDCAMQLSYREDNDQLGDVPEGSYKKNGEVSVNTLEPSTISENSIQKSVRSNKAPEDESSDLAAPSAGRLICEQTETESEKIGIATSRIDTEQPSEKAHCSTAVYDSSGQVFEEKVDFRHANAGPPDAGKSTSDDGVIIHGLKPEMAAKIETVNGDSHFGKSLNPTIVNDCTKEESKQLSGSGSCHLYNEDGTAVKMPTDASLSSMMANEVDTQLAIEVDAASVVKISVANNAAGADTTGKSPPVIETYNGASRSGPLSLTATCFGEPYSKESNTHPNPNEQFAKEDDDTGGAICGGNREEEVMKSECENTSVQAADSHRTACDSSTIINSNELSQCNRGDQVEGRGSEVVEGSSPAGPGNMASHQISRGSDSEIMCGTSKSTSERRGRRGSGKGTLKEKNKVVNHAKVTTPENSKFANPTSNLPDLNSSALNNSAAPSMAFHQPFNDMQQVQLRAQIFVYGSLIQGTAPDETCMVAAFGLTDGGRSLWEPVWQTTVERVLNQKHQFSTAESPLQSQSGARAHDLANKQGSHQCRLLPPSVSRSSSKPASATIVNPIVTSSPLLTVPASSHDCVQPCGMQRGPIMDSQQAMTWVLHPYQTPPMRNLSSNTSWPLHCPFPGAWVAAPQTLASDASARFLTAAITETVKLTPVKDSAGSSASGVKLVTSSPPVHSGVPVPDAVQGMLSPEHQLADPKPRKRKKVPPSNDLTSISEPSQAQTEPTVDSVTAHTASLVATTAPTWVTSKIDNGKSAGIVFPICPAYNLEKGEMNAGMIITCSEKTLTNVAEAKLQAEDAASHAATAVNQLQGVWSQLAKQREAGLTSEAEAKLASAAVAIAAAASVAKAATAAAKIASNAALQAKLMADEAFLSCRKSSESSFKDVHNIGKATPASILRGDDVTNKSISILVAAKEAAKRRIEAASAASKQAENLDAIVKAAELAAEAVSQAGKIVAMGDSLPLKELIEGGPEGYWKLPQASSELAVKFNKNREINVADNTKQGADISAKVSGNGMPHQRGPQAMNHGKTPSPRDMSNNSLDDHNRLADGNSSSILDGQETRRHKSSKAFEMSESNKKVSKVETSSRTSTSRDEHDVIVDNMSENAIKEGCLVEVWKDGDGFKSGWFSAKVLTVKDGKAYVSYNDIISEDDSGNLKELVSLEGDGDKAPKIRVGFPLSGLQFKGTKKRRKAMCDNVWSVGDRIDALIKDCWCEGIIREKNEKEEMTFTAHFPVCGETSVVKGWQLRPSRIWAGGKWVEWSHSAECRSCCYQGDKVRFKNENAVTDKLLDLNPKLGKPVESKLLALSDSEKVFKDGRSSQEDNELDAPRTLRTGLKEGSRVIFGVPKPHKKRKFMEVSKHYHNGSGKFAKYSQPTMSHGWRNASKCDSEETQPSESEADFPRKCDRIPGRIVPLQRGDLTKSVEARGVVHTERDHEKDVKDSGGHENLMENFSLSVTEGAAEGPLSSLLAHRANGSSKILEYEQVSKRKVAPSGGKLTKIEEDKISDRNSSKSVSEIVEPRRSNRRIQPTHRLLEGLQSASIISKMPPSQEKGHRNHPSGRGK</sequence>
<feature type="region of interest" description="Disordered" evidence="1">
    <location>
        <begin position="912"/>
        <end position="952"/>
    </location>
</feature>
<dbReference type="PANTHER" id="PTHR48429:SF1">
    <property type="entry name" value="AGENET DOMAIN-CONTAINING PROTEIN"/>
    <property type="match status" value="1"/>
</dbReference>
<comment type="caution">
    <text evidence="3">The sequence shown here is derived from an EMBL/GenBank/DDBJ whole genome shotgun (WGS) entry which is preliminary data.</text>
</comment>
<feature type="compositionally biased region" description="Basic and acidic residues" evidence="1">
    <location>
        <begin position="1897"/>
        <end position="1909"/>
    </location>
</feature>
<evidence type="ECO:0000313" key="3">
    <source>
        <dbReference type="EMBL" id="GMH29844.1"/>
    </source>
</evidence>
<feature type="region of interest" description="Disordered" evidence="1">
    <location>
        <begin position="1897"/>
        <end position="1962"/>
    </location>
</feature>
<dbReference type="InterPro" id="IPR055274">
    <property type="entry name" value="SWO1"/>
</dbReference>
<feature type="compositionally biased region" description="Polar residues" evidence="1">
    <location>
        <begin position="1110"/>
        <end position="1129"/>
    </location>
</feature>
<feature type="region of interest" description="Disordered" evidence="1">
    <location>
        <begin position="738"/>
        <end position="804"/>
    </location>
</feature>
<dbReference type="PANTHER" id="PTHR48429">
    <property type="entry name" value="AGENET DOMAIN-CONTAINING PROTEIN"/>
    <property type="match status" value="1"/>
</dbReference>
<feature type="domain" description="Agenet" evidence="2">
    <location>
        <begin position="1505"/>
        <end position="1574"/>
    </location>
</feature>
<dbReference type="EMBL" id="BSYO01000037">
    <property type="protein sequence ID" value="GMH29844.1"/>
    <property type="molecule type" value="Genomic_DNA"/>
</dbReference>
<feature type="region of interest" description="Disordered" evidence="1">
    <location>
        <begin position="1400"/>
        <end position="1493"/>
    </location>
</feature>
<feature type="compositionally biased region" description="Low complexity" evidence="1">
    <location>
        <begin position="1069"/>
        <end position="1082"/>
    </location>
</feature>
<dbReference type="InterPro" id="IPR008395">
    <property type="entry name" value="Agenet-like_dom"/>
</dbReference>
<proteinExistence type="predicted"/>
<feature type="region of interest" description="Disordered" evidence="1">
    <location>
        <begin position="638"/>
        <end position="657"/>
    </location>
</feature>
<keyword evidence="4" id="KW-1185">Reference proteome</keyword>
<feature type="region of interest" description="Disordered" evidence="1">
    <location>
        <begin position="1780"/>
        <end position="1802"/>
    </location>
</feature>
<evidence type="ECO:0000256" key="1">
    <source>
        <dbReference type="SAM" id="MobiDB-lite"/>
    </source>
</evidence>
<feature type="compositionally biased region" description="Polar residues" evidence="1">
    <location>
        <begin position="434"/>
        <end position="455"/>
    </location>
</feature>
<dbReference type="SMART" id="SM00743">
    <property type="entry name" value="Agenet"/>
    <property type="match status" value="2"/>
</dbReference>
<feature type="compositionally biased region" description="Low complexity" evidence="1">
    <location>
        <begin position="942"/>
        <end position="952"/>
    </location>
</feature>
<feature type="region of interest" description="Disordered" evidence="1">
    <location>
        <begin position="668"/>
        <end position="707"/>
    </location>
</feature>
<dbReference type="Proteomes" id="UP001279734">
    <property type="component" value="Unassembled WGS sequence"/>
</dbReference>
<accession>A0AAD3TIM0</accession>
<feature type="domain" description="Agenet" evidence="2">
    <location>
        <begin position="1595"/>
        <end position="1653"/>
    </location>
</feature>
<feature type="region of interest" description="Disordered" evidence="1">
    <location>
        <begin position="1056"/>
        <end position="1129"/>
    </location>
</feature>
<dbReference type="InterPro" id="IPR014002">
    <property type="entry name" value="Agenet_dom_plant"/>
</dbReference>
<evidence type="ECO:0000313" key="4">
    <source>
        <dbReference type="Proteomes" id="UP001279734"/>
    </source>
</evidence>
<dbReference type="Pfam" id="PF05641">
    <property type="entry name" value="Agenet"/>
    <property type="match status" value="1"/>
</dbReference>